<accession>A0A160VAF3</accession>
<evidence type="ECO:0000256" key="1">
    <source>
        <dbReference type="ARBA" id="ARBA00007870"/>
    </source>
</evidence>
<dbReference type="InterPro" id="IPR036291">
    <property type="entry name" value="NAD(P)-bd_dom_sf"/>
</dbReference>
<name>A0A160VAF3_9ZZZZ</name>
<dbReference type="GO" id="GO:0015940">
    <property type="term" value="P:pantothenate biosynthetic process"/>
    <property type="evidence" value="ECO:0007669"/>
    <property type="project" value="InterPro"/>
</dbReference>
<dbReference type="GO" id="GO:0005737">
    <property type="term" value="C:cytoplasm"/>
    <property type="evidence" value="ECO:0007669"/>
    <property type="project" value="TreeGrafter"/>
</dbReference>
<dbReference type="SUPFAM" id="SSF51735">
    <property type="entry name" value="NAD(P)-binding Rossmann-fold domains"/>
    <property type="match status" value="1"/>
</dbReference>
<dbReference type="EC" id="1.1.1.169" evidence="6"/>
<dbReference type="EMBL" id="FAXA01000357">
    <property type="protein sequence ID" value="CUV03144.1"/>
    <property type="molecule type" value="Genomic_DNA"/>
</dbReference>
<dbReference type="GO" id="GO:0008677">
    <property type="term" value="F:2-dehydropantoate 2-reductase activity"/>
    <property type="evidence" value="ECO:0007669"/>
    <property type="project" value="UniProtKB-EC"/>
</dbReference>
<keyword evidence="2" id="KW-0521">NADP</keyword>
<protein>
    <submittedName>
        <fullName evidence="6">2-dehydropantoate 2-reductase</fullName>
        <ecNumber evidence="6">1.1.1.169</ecNumber>
    </submittedName>
</protein>
<dbReference type="PANTHER" id="PTHR21708">
    <property type="entry name" value="PROBABLE 2-DEHYDROPANTOATE 2-REDUCTASE"/>
    <property type="match status" value="1"/>
</dbReference>
<evidence type="ECO:0000259" key="4">
    <source>
        <dbReference type="Pfam" id="PF02558"/>
    </source>
</evidence>
<evidence type="ECO:0000256" key="2">
    <source>
        <dbReference type="ARBA" id="ARBA00022857"/>
    </source>
</evidence>
<comment type="similarity">
    <text evidence="1">Belongs to the ketopantoate reductase family.</text>
</comment>
<reference evidence="6" key="1">
    <citation type="submission" date="2015-10" db="EMBL/GenBank/DDBJ databases">
        <authorList>
            <person name="Gilbert D.G."/>
        </authorList>
    </citation>
    <scope>NUCLEOTIDE SEQUENCE</scope>
</reference>
<feature type="domain" description="Ketopantoate reductase N-terminal" evidence="4">
    <location>
        <begin position="3"/>
        <end position="150"/>
    </location>
</feature>
<organism evidence="6">
    <name type="scientific">hydrothermal vent metagenome</name>
    <dbReference type="NCBI Taxonomy" id="652676"/>
    <lineage>
        <taxon>unclassified sequences</taxon>
        <taxon>metagenomes</taxon>
        <taxon>ecological metagenomes</taxon>
    </lineage>
</organism>
<dbReference type="Gene3D" id="1.10.1040.10">
    <property type="entry name" value="N-(1-d-carboxylethyl)-l-norvaline Dehydrogenase, domain 2"/>
    <property type="match status" value="1"/>
</dbReference>
<dbReference type="PANTHER" id="PTHR21708:SF26">
    <property type="entry name" value="2-DEHYDROPANTOATE 2-REDUCTASE"/>
    <property type="match status" value="1"/>
</dbReference>
<proteinExistence type="inferred from homology"/>
<gene>
    <name evidence="6" type="ORF">MGWOODY_Clf422</name>
</gene>
<dbReference type="FunFam" id="3.40.50.720:FF:000307">
    <property type="entry name" value="2-dehydropantoate 2-reductase"/>
    <property type="match status" value="1"/>
</dbReference>
<evidence type="ECO:0000256" key="3">
    <source>
        <dbReference type="ARBA" id="ARBA00023002"/>
    </source>
</evidence>
<dbReference type="InterPro" id="IPR008927">
    <property type="entry name" value="6-PGluconate_DH-like_C_sf"/>
</dbReference>
<dbReference type="InterPro" id="IPR013328">
    <property type="entry name" value="6PGD_dom2"/>
</dbReference>
<dbReference type="Pfam" id="PF02558">
    <property type="entry name" value="ApbA"/>
    <property type="match status" value="1"/>
</dbReference>
<dbReference type="Gene3D" id="3.40.50.720">
    <property type="entry name" value="NAD(P)-binding Rossmann-like Domain"/>
    <property type="match status" value="1"/>
</dbReference>
<dbReference type="FunFam" id="1.10.1040.10:FF:000017">
    <property type="entry name" value="2-dehydropantoate 2-reductase"/>
    <property type="match status" value="1"/>
</dbReference>
<dbReference type="NCBIfam" id="TIGR00745">
    <property type="entry name" value="apbA_panE"/>
    <property type="match status" value="1"/>
</dbReference>
<keyword evidence="3 6" id="KW-0560">Oxidoreductase</keyword>
<sequence>MKITVMGAGGIGGCYGGLLAQAGNDVTLIARGAHLAAIKEKGLQLIQPEGDFTVAVAATDDPSQVGPVELVIFSVKAHQNSKAVPLIEPLIGEDTTILTIQNGVESAEELGQDYGAERVLPGSAYLLSNITSPGVIKQLSLVPRVAFGESNGDRSQRAIAIRDTFCEANIEAELSDNISKALWSKLLYNSPANAMASAARLSPRDLIEYPHGAAMFRSAIQEVANVGTAYGIPFGQDDVQGAMDLITARPMGARGSMQADLEAGRPLELEAIVGSVRRIGRKVNVPTPVFDMLYTLLLPHIDGSPESR</sequence>
<evidence type="ECO:0000259" key="5">
    <source>
        <dbReference type="Pfam" id="PF08546"/>
    </source>
</evidence>
<dbReference type="InterPro" id="IPR013752">
    <property type="entry name" value="KPA_reductase"/>
</dbReference>
<dbReference type="InterPro" id="IPR051402">
    <property type="entry name" value="KPR-Related"/>
</dbReference>
<dbReference type="InterPro" id="IPR003710">
    <property type="entry name" value="ApbA"/>
</dbReference>
<feature type="domain" description="Ketopantoate reductase C-terminal" evidence="5">
    <location>
        <begin position="177"/>
        <end position="297"/>
    </location>
</feature>
<dbReference type="InterPro" id="IPR013332">
    <property type="entry name" value="KPR_N"/>
</dbReference>
<dbReference type="SUPFAM" id="SSF48179">
    <property type="entry name" value="6-phosphogluconate dehydrogenase C-terminal domain-like"/>
    <property type="match status" value="1"/>
</dbReference>
<evidence type="ECO:0000313" key="6">
    <source>
        <dbReference type="EMBL" id="CUV03144.1"/>
    </source>
</evidence>
<dbReference type="AlphaFoldDB" id="A0A160VAF3"/>
<dbReference type="Pfam" id="PF08546">
    <property type="entry name" value="ApbA_C"/>
    <property type="match status" value="1"/>
</dbReference>